<protein>
    <recommendedName>
        <fullName evidence="2">TonB-dependent receptor plug domain-containing protein</fullName>
    </recommendedName>
</protein>
<dbReference type="Pfam" id="PF07715">
    <property type="entry name" value="Plug"/>
    <property type="match status" value="1"/>
</dbReference>
<sequence length="257" mass="27386">MPGAPSQIFIRGARAFSGNNTPLYVIDGMPISSESDYSSNVTGAAFSNRALDIDPNEIESINVLKGQAAAALYGLRASNGVIVITTKKGKGATMGHPVVTISSSLIIDAPSRLPEVQQVYAQGFNGAFTPANSFSFGPKITDLPNNATYGGNNNGHNGMFFDPYKGTWVTPTAYNNPKEFFSNNGHTYNNSINVSNSFAYGNYSVGLSSANQVGIIKETGMDRYTAKMAGDFILTKKWNIGFSGNYSDSDTSVPLKL</sequence>
<dbReference type="GO" id="GO:0044718">
    <property type="term" value="P:siderophore transmembrane transport"/>
    <property type="evidence" value="ECO:0007669"/>
    <property type="project" value="TreeGrafter"/>
</dbReference>
<gene>
    <name evidence="3" type="ORF">SDC9_166604</name>
</gene>
<name>A0A645FXH6_9ZZZZ</name>
<evidence type="ECO:0000259" key="2">
    <source>
        <dbReference type="Pfam" id="PF07715"/>
    </source>
</evidence>
<dbReference type="InterPro" id="IPR012910">
    <property type="entry name" value="Plug_dom"/>
</dbReference>
<proteinExistence type="predicted"/>
<reference evidence="3" key="1">
    <citation type="submission" date="2019-08" db="EMBL/GenBank/DDBJ databases">
        <authorList>
            <person name="Kucharzyk K."/>
            <person name="Murdoch R.W."/>
            <person name="Higgins S."/>
            <person name="Loffler F."/>
        </authorList>
    </citation>
    <scope>NUCLEOTIDE SEQUENCE</scope>
</reference>
<dbReference type="AlphaFoldDB" id="A0A645FXH6"/>
<dbReference type="GO" id="GO:0015344">
    <property type="term" value="F:siderophore uptake transmembrane transporter activity"/>
    <property type="evidence" value="ECO:0007669"/>
    <property type="project" value="TreeGrafter"/>
</dbReference>
<dbReference type="PANTHER" id="PTHR30069">
    <property type="entry name" value="TONB-DEPENDENT OUTER MEMBRANE RECEPTOR"/>
    <property type="match status" value="1"/>
</dbReference>
<organism evidence="3">
    <name type="scientific">bioreactor metagenome</name>
    <dbReference type="NCBI Taxonomy" id="1076179"/>
    <lineage>
        <taxon>unclassified sequences</taxon>
        <taxon>metagenomes</taxon>
        <taxon>ecological metagenomes</taxon>
    </lineage>
</organism>
<keyword evidence="1" id="KW-0732">Signal</keyword>
<dbReference type="NCBIfam" id="TIGR04057">
    <property type="entry name" value="SusC_RagA_signa"/>
    <property type="match status" value="1"/>
</dbReference>
<dbReference type="SUPFAM" id="SSF56935">
    <property type="entry name" value="Porins"/>
    <property type="match status" value="1"/>
</dbReference>
<dbReference type="Gene3D" id="2.170.130.10">
    <property type="entry name" value="TonB-dependent receptor, plug domain"/>
    <property type="match status" value="1"/>
</dbReference>
<evidence type="ECO:0000313" key="3">
    <source>
        <dbReference type="EMBL" id="MPN19238.1"/>
    </source>
</evidence>
<accession>A0A645FXH6</accession>
<evidence type="ECO:0000256" key="1">
    <source>
        <dbReference type="ARBA" id="ARBA00022729"/>
    </source>
</evidence>
<dbReference type="PANTHER" id="PTHR30069:SF29">
    <property type="entry name" value="HEMOGLOBIN AND HEMOGLOBIN-HAPTOGLOBIN-BINDING PROTEIN 1-RELATED"/>
    <property type="match status" value="1"/>
</dbReference>
<dbReference type="EMBL" id="VSSQ01066751">
    <property type="protein sequence ID" value="MPN19238.1"/>
    <property type="molecule type" value="Genomic_DNA"/>
</dbReference>
<dbReference type="PROSITE" id="PS52016">
    <property type="entry name" value="TONB_DEPENDENT_REC_3"/>
    <property type="match status" value="1"/>
</dbReference>
<dbReference type="InterPro" id="IPR023997">
    <property type="entry name" value="TonB-dep_OMP_SusC/RagA_CS"/>
</dbReference>
<comment type="caution">
    <text evidence="3">The sequence shown here is derived from an EMBL/GenBank/DDBJ whole genome shotgun (WGS) entry which is preliminary data.</text>
</comment>
<dbReference type="InterPro" id="IPR037066">
    <property type="entry name" value="Plug_dom_sf"/>
</dbReference>
<dbReference type="InterPro" id="IPR039426">
    <property type="entry name" value="TonB-dep_rcpt-like"/>
</dbReference>
<feature type="domain" description="TonB-dependent receptor plug" evidence="2">
    <location>
        <begin position="3"/>
        <end position="81"/>
    </location>
</feature>